<gene>
    <name evidence="1" type="ORF">CAP_8912</name>
</gene>
<organism evidence="1 2">
    <name type="scientific">Chondromyces apiculatus DSM 436</name>
    <dbReference type="NCBI Taxonomy" id="1192034"/>
    <lineage>
        <taxon>Bacteria</taxon>
        <taxon>Pseudomonadati</taxon>
        <taxon>Myxococcota</taxon>
        <taxon>Polyangia</taxon>
        <taxon>Polyangiales</taxon>
        <taxon>Polyangiaceae</taxon>
        <taxon>Chondromyces</taxon>
    </lineage>
</organism>
<reference evidence="1 2" key="1">
    <citation type="submission" date="2013-05" db="EMBL/GenBank/DDBJ databases">
        <title>Genome assembly of Chondromyces apiculatus DSM 436.</title>
        <authorList>
            <person name="Sharma G."/>
            <person name="Khatri I."/>
            <person name="Kaur C."/>
            <person name="Mayilraj S."/>
            <person name="Subramanian S."/>
        </authorList>
    </citation>
    <scope>NUCLEOTIDE SEQUENCE [LARGE SCALE GENOMIC DNA]</scope>
    <source>
        <strain evidence="1 2">DSM 436</strain>
    </source>
</reference>
<keyword evidence="2" id="KW-1185">Reference proteome</keyword>
<dbReference type="OrthoDB" id="5515639at2"/>
<accession>A0A017SWA0</accession>
<comment type="caution">
    <text evidence="1">The sequence shown here is derived from an EMBL/GenBank/DDBJ whole genome shotgun (WGS) entry which is preliminary data.</text>
</comment>
<dbReference type="RefSeq" id="WP_044250270.1">
    <property type="nucleotide sequence ID" value="NZ_ASRX01000095.1"/>
</dbReference>
<evidence type="ECO:0000313" key="1">
    <source>
        <dbReference type="EMBL" id="EYF00895.1"/>
    </source>
</evidence>
<dbReference type="EMBL" id="ASRX01000095">
    <property type="protein sequence ID" value="EYF00895.1"/>
    <property type="molecule type" value="Genomic_DNA"/>
</dbReference>
<dbReference type="Proteomes" id="UP000019678">
    <property type="component" value="Unassembled WGS sequence"/>
</dbReference>
<protein>
    <submittedName>
        <fullName evidence="1">Uncharacterized protein</fullName>
    </submittedName>
</protein>
<dbReference type="AlphaFoldDB" id="A0A017SWA0"/>
<proteinExistence type="predicted"/>
<sequence>MSAAVLQQTRLGQLRKLGAVLAPLDQPATQAIHRRFMESFVDPLRHDELLWALSKRRPIDHHRFLRADVVWPSAPAGASIAWLTAGSPEAGCFRLEREPWLPGVRLQPASLDEVWVGSWPGVFVCFDAGRAVLVTLDYERIFCNLRGRSPYR</sequence>
<name>A0A017SWA0_9BACT</name>
<dbReference type="STRING" id="1192034.CAP_8912"/>
<evidence type="ECO:0000313" key="2">
    <source>
        <dbReference type="Proteomes" id="UP000019678"/>
    </source>
</evidence>